<keyword evidence="3" id="KW-0813">Transport</keyword>
<feature type="transmembrane region" description="Helical" evidence="8">
    <location>
        <begin position="94"/>
        <end position="113"/>
    </location>
</feature>
<feature type="transmembrane region" description="Helical" evidence="8">
    <location>
        <begin position="148"/>
        <end position="170"/>
    </location>
</feature>
<feature type="transmembrane region" description="Helical" evidence="8">
    <location>
        <begin position="24"/>
        <end position="44"/>
    </location>
</feature>
<feature type="transmembrane region" description="Helical" evidence="8">
    <location>
        <begin position="64"/>
        <end position="82"/>
    </location>
</feature>
<feature type="transmembrane region" description="Helical" evidence="8">
    <location>
        <begin position="384"/>
        <end position="404"/>
    </location>
</feature>
<evidence type="ECO:0000256" key="2">
    <source>
        <dbReference type="ARBA" id="ARBA00008335"/>
    </source>
</evidence>
<evidence type="ECO:0000256" key="3">
    <source>
        <dbReference type="ARBA" id="ARBA00022448"/>
    </source>
</evidence>
<evidence type="ECO:0000313" key="11">
    <source>
        <dbReference type="Proteomes" id="UP001307608"/>
    </source>
</evidence>
<evidence type="ECO:0000256" key="8">
    <source>
        <dbReference type="SAM" id="Phobius"/>
    </source>
</evidence>
<keyword evidence="4" id="KW-1003">Cell membrane</keyword>
<feature type="transmembrane region" description="Helical" evidence="8">
    <location>
        <begin position="232"/>
        <end position="252"/>
    </location>
</feature>
<evidence type="ECO:0000259" key="9">
    <source>
        <dbReference type="PROSITE" id="PS50850"/>
    </source>
</evidence>
<dbReference type="PROSITE" id="PS50850">
    <property type="entry name" value="MFS"/>
    <property type="match status" value="1"/>
</dbReference>
<keyword evidence="7 8" id="KW-0472">Membrane</keyword>
<sequence length="416" mass="44894">MALLFHFMGVNPAELRVIEVGSAVFWRGTLALVIGSFMIFANVYVTQPLLPMIANEFAISPLQASGSFTITTLTLGISLLFYGPISDALGRKGIMVMTMVGITLTTFCLSLVQSYESLLALRALQGFFLAGLPAIAVAYLGDEYTPEALLVAVGLYISGNTLGGIGGRLIGGFVGEWLGRSATFAVMSAISLMCLLAFFFLLPKSQHFEPKPLRVGHILNNMKSHLQNRRLLTCYLIGGFSFFIFINQYSYVTFVLEAEPYNLTAKYVGLLFLTYLSGTLGSAISGKLAKRWSQPNIMVLGTCIFMFGSLVTLGNSLLAIIVGLLINSFGFFLCHSTASGFVSRNAKHAKASASSLYLVFYYLGASLGGFYLDPFWQANGWTGVVLGSWIVLGAVVLAGVSLVLDNKKTLSLNVSH</sequence>
<dbReference type="Proteomes" id="UP001307608">
    <property type="component" value="Chromosome"/>
</dbReference>
<dbReference type="PANTHER" id="PTHR43271:SF1">
    <property type="entry name" value="INNER MEMBRANE TRANSPORT PROTEIN YNFM"/>
    <property type="match status" value="1"/>
</dbReference>
<evidence type="ECO:0000256" key="7">
    <source>
        <dbReference type="ARBA" id="ARBA00023136"/>
    </source>
</evidence>
<keyword evidence="5 8" id="KW-0812">Transmembrane</keyword>
<feature type="transmembrane region" description="Helical" evidence="8">
    <location>
        <begin position="182"/>
        <end position="202"/>
    </location>
</feature>
<feature type="transmembrane region" description="Helical" evidence="8">
    <location>
        <begin position="264"/>
        <end position="284"/>
    </location>
</feature>
<feature type="domain" description="Major facilitator superfamily (MFS) profile" evidence="9">
    <location>
        <begin position="28"/>
        <end position="411"/>
    </location>
</feature>
<dbReference type="InterPro" id="IPR020846">
    <property type="entry name" value="MFS_dom"/>
</dbReference>
<dbReference type="Pfam" id="PF07690">
    <property type="entry name" value="MFS_1"/>
    <property type="match status" value="1"/>
</dbReference>
<dbReference type="InterPro" id="IPR011701">
    <property type="entry name" value="MFS"/>
</dbReference>
<evidence type="ECO:0000256" key="6">
    <source>
        <dbReference type="ARBA" id="ARBA00022989"/>
    </source>
</evidence>
<dbReference type="EMBL" id="AP027271">
    <property type="protein sequence ID" value="BDX02227.1"/>
    <property type="molecule type" value="Genomic_DNA"/>
</dbReference>
<gene>
    <name evidence="10" type="ORF">MACH16_09750</name>
</gene>
<reference evidence="10 11" key="1">
    <citation type="submission" date="2023-01" db="EMBL/GenBank/DDBJ databases">
        <title>Complete genome sequence of Marinomonas pontica strain 200518_36.</title>
        <authorList>
            <person name="Ueki S."/>
            <person name="Gajardo G."/>
            <person name="Maruyama F."/>
        </authorList>
    </citation>
    <scope>NUCLEOTIDE SEQUENCE [LARGE SCALE GENOMIC DNA]</scope>
    <source>
        <strain evidence="10 11">200518_36</strain>
    </source>
</reference>
<name>A0ABN6WL02_9GAMM</name>
<proteinExistence type="inferred from homology"/>
<evidence type="ECO:0000256" key="1">
    <source>
        <dbReference type="ARBA" id="ARBA00004651"/>
    </source>
</evidence>
<feature type="transmembrane region" description="Helical" evidence="8">
    <location>
        <begin position="354"/>
        <end position="372"/>
    </location>
</feature>
<organism evidence="10 11">
    <name type="scientific">Marinomonas pontica</name>
    <dbReference type="NCBI Taxonomy" id="264739"/>
    <lineage>
        <taxon>Bacteria</taxon>
        <taxon>Pseudomonadati</taxon>
        <taxon>Pseudomonadota</taxon>
        <taxon>Gammaproteobacteria</taxon>
        <taxon>Oceanospirillales</taxon>
        <taxon>Oceanospirillaceae</taxon>
        <taxon>Marinomonas</taxon>
    </lineage>
</organism>
<evidence type="ECO:0000256" key="5">
    <source>
        <dbReference type="ARBA" id="ARBA00022692"/>
    </source>
</evidence>
<protein>
    <submittedName>
        <fullName evidence="10">MFS transporter</fullName>
    </submittedName>
</protein>
<dbReference type="InterPro" id="IPR036259">
    <property type="entry name" value="MFS_trans_sf"/>
</dbReference>
<dbReference type="Gene3D" id="1.20.1250.20">
    <property type="entry name" value="MFS general substrate transporter like domains"/>
    <property type="match status" value="1"/>
</dbReference>
<feature type="transmembrane region" description="Helical" evidence="8">
    <location>
        <begin position="296"/>
        <end position="314"/>
    </location>
</feature>
<evidence type="ECO:0000256" key="4">
    <source>
        <dbReference type="ARBA" id="ARBA00022475"/>
    </source>
</evidence>
<accession>A0ABN6WL02</accession>
<dbReference type="PANTHER" id="PTHR43271">
    <property type="entry name" value="BLL2771 PROTEIN"/>
    <property type="match status" value="1"/>
</dbReference>
<comment type="subcellular location">
    <subcellularLocation>
        <location evidence="1">Cell membrane</location>
        <topology evidence="1">Multi-pass membrane protein</topology>
    </subcellularLocation>
</comment>
<keyword evidence="6 8" id="KW-1133">Transmembrane helix</keyword>
<dbReference type="CDD" id="cd17324">
    <property type="entry name" value="MFS_NepI_like"/>
    <property type="match status" value="1"/>
</dbReference>
<dbReference type="SUPFAM" id="SSF103473">
    <property type="entry name" value="MFS general substrate transporter"/>
    <property type="match status" value="1"/>
</dbReference>
<feature type="transmembrane region" description="Helical" evidence="8">
    <location>
        <begin position="119"/>
        <end position="141"/>
    </location>
</feature>
<feature type="transmembrane region" description="Helical" evidence="8">
    <location>
        <begin position="320"/>
        <end position="342"/>
    </location>
</feature>
<keyword evidence="11" id="KW-1185">Reference proteome</keyword>
<evidence type="ECO:0000313" key="10">
    <source>
        <dbReference type="EMBL" id="BDX02227.1"/>
    </source>
</evidence>
<comment type="similarity">
    <text evidence="2">Belongs to the major facilitator superfamily.</text>
</comment>